<dbReference type="InterPro" id="IPR011701">
    <property type="entry name" value="MFS"/>
</dbReference>
<dbReference type="GO" id="GO:0022857">
    <property type="term" value="F:transmembrane transporter activity"/>
    <property type="evidence" value="ECO:0007669"/>
    <property type="project" value="InterPro"/>
</dbReference>
<dbReference type="InterPro" id="IPR020846">
    <property type="entry name" value="MFS_dom"/>
</dbReference>
<keyword evidence="10" id="KW-1185">Reference proteome</keyword>
<evidence type="ECO:0000313" key="10">
    <source>
        <dbReference type="Proteomes" id="UP000305067"/>
    </source>
</evidence>
<evidence type="ECO:0000256" key="2">
    <source>
        <dbReference type="ARBA" id="ARBA00022448"/>
    </source>
</evidence>
<dbReference type="InterPro" id="IPR036259">
    <property type="entry name" value="MFS_trans_sf"/>
</dbReference>
<dbReference type="PANTHER" id="PTHR42718">
    <property type="entry name" value="MAJOR FACILITATOR SUPERFAMILY MULTIDRUG TRANSPORTER MFSC"/>
    <property type="match status" value="1"/>
</dbReference>
<feature type="transmembrane region" description="Helical" evidence="7">
    <location>
        <begin position="404"/>
        <end position="431"/>
    </location>
</feature>
<gene>
    <name evidence="9" type="ORF">BDV98DRAFT_570994</name>
</gene>
<feature type="transmembrane region" description="Helical" evidence="7">
    <location>
        <begin position="77"/>
        <end position="95"/>
    </location>
</feature>
<feature type="transmembrane region" description="Helical" evidence="7">
    <location>
        <begin position="264"/>
        <end position="283"/>
    </location>
</feature>
<feature type="compositionally biased region" description="Basic and acidic residues" evidence="6">
    <location>
        <begin position="1"/>
        <end position="11"/>
    </location>
</feature>
<keyword evidence="4 7" id="KW-1133">Transmembrane helix</keyword>
<feature type="compositionally biased region" description="Polar residues" evidence="6">
    <location>
        <begin position="12"/>
        <end position="26"/>
    </location>
</feature>
<feature type="transmembrane region" description="Helical" evidence="7">
    <location>
        <begin position="314"/>
        <end position="334"/>
    </location>
</feature>
<dbReference type="Gene3D" id="1.20.1250.20">
    <property type="entry name" value="MFS general substrate transporter like domains"/>
    <property type="match status" value="2"/>
</dbReference>
<keyword evidence="5 7" id="KW-0472">Membrane</keyword>
<dbReference type="PROSITE" id="PS50850">
    <property type="entry name" value="MFS"/>
    <property type="match status" value="1"/>
</dbReference>
<reference evidence="9 10" key="1">
    <citation type="journal article" date="2019" name="Nat. Ecol. Evol.">
        <title>Megaphylogeny resolves global patterns of mushroom evolution.</title>
        <authorList>
            <person name="Varga T."/>
            <person name="Krizsan K."/>
            <person name="Foldi C."/>
            <person name="Dima B."/>
            <person name="Sanchez-Garcia M."/>
            <person name="Sanchez-Ramirez S."/>
            <person name="Szollosi G.J."/>
            <person name="Szarkandi J.G."/>
            <person name="Papp V."/>
            <person name="Albert L."/>
            <person name="Andreopoulos W."/>
            <person name="Angelini C."/>
            <person name="Antonin V."/>
            <person name="Barry K.W."/>
            <person name="Bougher N.L."/>
            <person name="Buchanan P."/>
            <person name="Buyck B."/>
            <person name="Bense V."/>
            <person name="Catcheside P."/>
            <person name="Chovatia M."/>
            <person name="Cooper J."/>
            <person name="Damon W."/>
            <person name="Desjardin D."/>
            <person name="Finy P."/>
            <person name="Geml J."/>
            <person name="Haridas S."/>
            <person name="Hughes K."/>
            <person name="Justo A."/>
            <person name="Karasinski D."/>
            <person name="Kautmanova I."/>
            <person name="Kiss B."/>
            <person name="Kocsube S."/>
            <person name="Kotiranta H."/>
            <person name="LaButti K.M."/>
            <person name="Lechner B.E."/>
            <person name="Liimatainen K."/>
            <person name="Lipzen A."/>
            <person name="Lukacs Z."/>
            <person name="Mihaltcheva S."/>
            <person name="Morgado L.N."/>
            <person name="Niskanen T."/>
            <person name="Noordeloos M.E."/>
            <person name="Ohm R.A."/>
            <person name="Ortiz-Santana B."/>
            <person name="Ovrebo C."/>
            <person name="Racz N."/>
            <person name="Riley R."/>
            <person name="Savchenko A."/>
            <person name="Shiryaev A."/>
            <person name="Soop K."/>
            <person name="Spirin V."/>
            <person name="Szebenyi C."/>
            <person name="Tomsovsky M."/>
            <person name="Tulloss R.E."/>
            <person name="Uehling J."/>
            <person name="Grigoriev I.V."/>
            <person name="Vagvolgyi C."/>
            <person name="Papp T."/>
            <person name="Martin F.M."/>
            <person name="Miettinen O."/>
            <person name="Hibbett D.S."/>
            <person name="Nagy L.G."/>
        </authorList>
    </citation>
    <scope>NUCLEOTIDE SEQUENCE [LARGE SCALE GENOMIC DNA]</scope>
    <source>
        <strain evidence="9 10">CBS 309.79</strain>
    </source>
</reference>
<feature type="transmembrane region" description="Helical" evidence="7">
    <location>
        <begin position="107"/>
        <end position="128"/>
    </location>
</feature>
<evidence type="ECO:0000256" key="7">
    <source>
        <dbReference type="SAM" id="Phobius"/>
    </source>
</evidence>
<feature type="transmembrane region" description="Helical" evidence="7">
    <location>
        <begin position="232"/>
        <end position="252"/>
    </location>
</feature>
<dbReference type="STRING" id="1884261.A0A5C3QBM9"/>
<proteinExistence type="predicted"/>
<evidence type="ECO:0000256" key="4">
    <source>
        <dbReference type="ARBA" id="ARBA00022989"/>
    </source>
</evidence>
<feature type="domain" description="Major facilitator superfamily (MFS) profile" evidence="8">
    <location>
        <begin position="40"/>
        <end position="521"/>
    </location>
</feature>
<accession>A0A5C3QBM9</accession>
<dbReference type="Pfam" id="PF07690">
    <property type="entry name" value="MFS_1"/>
    <property type="match status" value="2"/>
</dbReference>
<sequence>MPASDATHESRTVVTHHSTTPPQTTILDDTAKRSRLRSVLLVITVTLGMITNLATSTGCSVIVPVIGQDLNVAEGEIQWIVSAYTLACGCLLIPLGRIADLYGSKKMFIIGTLWLAAFTIGCGFAPNIATLNVLRAMAGIGPAAFMPSCIGILASSFPPSRARSAAFAIFASGAPIGGAVGTQLGALLAQKTSITWRSPFFLFAGFAGLCAILGFLVIDADRPLGPEVDRRVDWIGSFLITAGLVCVTFALGEGTVASQGWRTPYVIVLLILGVLLVGVFQFWQLRLEAHPGPGRFSPPPLLKPSLWSRANGKFTVMQMIAFFEWAAFISWFFWVQVYYQEYVGYSPIRTAVRLLPTTISGVICTLFVMVVVAHVDVLVIVLLGTFFTGIAALLFALVDPSAVYWAFGFPSTTLGVFGADFVFTAGTLYIAKIALPEEQSLAGGLFQTLNQLGSAFGLALTTIAHNSARRGPEFTPDILPYRASQWTSFGLAILCKPSLSLASGQALIVALIVAPMLTRPSFHSVFPSTRLSPRRWCRG</sequence>
<evidence type="ECO:0000256" key="6">
    <source>
        <dbReference type="SAM" id="MobiDB-lite"/>
    </source>
</evidence>
<dbReference type="GO" id="GO:0016020">
    <property type="term" value="C:membrane"/>
    <property type="evidence" value="ECO:0007669"/>
    <property type="project" value="UniProtKB-SubCell"/>
</dbReference>
<keyword evidence="2" id="KW-0813">Transport</keyword>
<evidence type="ECO:0000256" key="5">
    <source>
        <dbReference type="ARBA" id="ARBA00023136"/>
    </source>
</evidence>
<evidence type="ECO:0000256" key="3">
    <source>
        <dbReference type="ARBA" id="ARBA00022692"/>
    </source>
</evidence>
<evidence type="ECO:0000313" key="9">
    <source>
        <dbReference type="EMBL" id="TFK99464.1"/>
    </source>
</evidence>
<dbReference type="SUPFAM" id="SSF103473">
    <property type="entry name" value="MFS general substrate transporter"/>
    <property type="match status" value="2"/>
</dbReference>
<keyword evidence="3 7" id="KW-0812">Transmembrane</keyword>
<dbReference type="EMBL" id="ML178833">
    <property type="protein sequence ID" value="TFK99464.1"/>
    <property type="molecule type" value="Genomic_DNA"/>
</dbReference>
<evidence type="ECO:0000256" key="1">
    <source>
        <dbReference type="ARBA" id="ARBA00004141"/>
    </source>
</evidence>
<protein>
    <submittedName>
        <fullName evidence="9">Major facilitator superfamily domain-containing protein</fullName>
    </submittedName>
</protein>
<name>A0A5C3QBM9_9AGAR</name>
<evidence type="ECO:0000259" key="8">
    <source>
        <dbReference type="PROSITE" id="PS50850"/>
    </source>
</evidence>
<feature type="region of interest" description="Disordered" evidence="6">
    <location>
        <begin position="1"/>
        <end position="26"/>
    </location>
</feature>
<feature type="transmembrane region" description="Helical" evidence="7">
    <location>
        <begin position="39"/>
        <end position="65"/>
    </location>
</feature>
<comment type="subcellular location">
    <subcellularLocation>
        <location evidence="1">Membrane</location>
        <topology evidence="1">Multi-pass membrane protein</topology>
    </subcellularLocation>
</comment>
<feature type="transmembrane region" description="Helical" evidence="7">
    <location>
        <begin position="377"/>
        <end position="398"/>
    </location>
</feature>
<dbReference type="PANTHER" id="PTHR42718:SF9">
    <property type="entry name" value="MAJOR FACILITATOR SUPERFAMILY MULTIDRUG TRANSPORTER MFSC"/>
    <property type="match status" value="1"/>
</dbReference>
<organism evidence="9 10">
    <name type="scientific">Pterulicium gracile</name>
    <dbReference type="NCBI Taxonomy" id="1884261"/>
    <lineage>
        <taxon>Eukaryota</taxon>
        <taxon>Fungi</taxon>
        <taxon>Dikarya</taxon>
        <taxon>Basidiomycota</taxon>
        <taxon>Agaricomycotina</taxon>
        <taxon>Agaricomycetes</taxon>
        <taxon>Agaricomycetidae</taxon>
        <taxon>Agaricales</taxon>
        <taxon>Pleurotineae</taxon>
        <taxon>Pterulaceae</taxon>
        <taxon>Pterulicium</taxon>
    </lineage>
</organism>
<feature type="transmembrane region" description="Helical" evidence="7">
    <location>
        <begin position="200"/>
        <end position="220"/>
    </location>
</feature>
<feature type="transmembrane region" description="Helical" evidence="7">
    <location>
        <begin position="354"/>
        <end position="372"/>
    </location>
</feature>
<dbReference type="Proteomes" id="UP000305067">
    <property type="component" value="Unassembled WGS sequence"/>
</dbReference>
<dbReference type="AlphaFoldDB" id="A0A5C3QBM9"/>
<feature type="transmembrane region" description="Helical" evidence="7">
    <location>
        <begin position="166"/>
        <end position="188"/>
    </location>
</feature>
<dbReference type="OrthoDB" id="5086884at2759"/>